<dbReference type="Pfam" id="PF12849">
    <property type="entry name" value="PBP_like_2"/>
    <property type="match status" value="1"/>
</dbReference>
<evidence type="ECO:0000313" key="10">
    <source>
        <dbReference type="Proteomes" id="UP000443582"/>
    </source>
</evidence>
<gene>
    <name evidence="9" type="primary">pstS</name>
    <name evidence="9" type="ORF">DAY19_00225</name>
</gene>
<evidence type="ECO:0000256" key="6">
    <source>
        <dbReference type="PIRNR" id="PIRNR002756"/>
    </source>
</evidence>
<dbReference type="EMBL" id="QDKL01000001">
    <property type="protein sequence ID" value="RZF22227.1"/>
    <property type="molecule type" value="Genomic_DNA"/>
</dbReference>
<evidence type="ECO:0000256" key="2">
    <source>
        <dbReference type="ARBA" id="ARBA00008725"/>
    </source>
</evidence>
<evidence type="ECO:0000256" key="3">
    <source>
        <dbReference type="ARBA" id="ARBA00011529"/>
    </source>
</evidence>
<accession>A0ABY0IHZ4</accession>
<dbReference type="CDD" id="cd13565">
    <property type="entry name" value="PBP2_PstS"/>
    <property type="match status" value="1"/>
</dbReference>
<protein>
    <recommendedName>
        <fullName evidence="6">Phosphate-binding protein</fullName>
    </recommendedName>
</protein>
<feature type="domain" description="PBP" evidence="8">
    <location>
        <begin position="21"/>
        <end position="301"/>
    </location>
</feature>
<sequence length="331" mass="36425">MIRKLIILCAALSALSAHAMKINAAGASFPYAIYSKWFSEYSKQNPDVQFNYQPIGSGGGIRQLIKETVDFGASDAPMKEKDKKKAKWPVLHVPMVLGAVAIAYNHPEVKDQLKLDGPTLADIYLGKITKWNAPQIQKLNPEMKLPESDILVVRRADGSGTTKNFADYLVDVSSEWKQRVGTGKSLRWPTGIGAKGNDGVTSMVENTTGTITYMDLAHARKNNIKTVALKNKAGVYINPTVEAVSASAKGFTPKGKELTGSLINSADKDAYPISALTYILLPMVEKDQKRVEIYKFVEWAITKGQNYAKELFYAPLPEELSKKVVKKVKSL</sequence>
<evidence type="ECO:0000256" key="7">
    <source>
        <dbReference type="SAM" id="SignalP"/>
    </source>
</evidence>
<comment type="subunit">
    <text evidence="3">The complex is composed of two ATP-binding proteins (PstB), two transmembrane proteins (PstC and PstA) and a solute-binding protein (PstS).</text>
</comment>
<keyword evidence="4 6" id="KW-0813">Transport</keyword>
<keyword evidence="7" id="KW-0732">Signal</keyword>
<keyword evidence="10" id="KW-1185">Reference proteome</keyword>
<comment type="function">
    <text evidence="1">Part of the ABC transporter complex PstSACB involved in phosphate import.</text>
</comment>
<comment type="similarity">
    <text evidence="2 6">Belongs to the PstS family.</text>
</comment>
<dbReference type="RefSeq" id="WP_114705171.1">
    <property type="nucleotide sequence ID" value="NZ_QDKL01000001.1"/>
</dbReference>
<dbReference type="NCBIfam" id="TIGR00975">
    <property type="entry name" value="3a0107s03"/>
    <property type="match status" value="1"/>
</dbReference>
<evidence type="ECO:0000256" key="4">
    <source>
        <dbReference type="ARBA" id="ARBA00022448"/>
    </source>
</evidence>
<evidence type="ECO:0000313" key="9">
    <source>
        <dbReference type="EMBL" id="RZF22227.1"/>
    </source>
</evidence>
<dbReference type="PANTHER" id="PTHR42996">
    <property type="entry name" value="PHOSPHATE-BINDING PROTEIN PSTS"/>
    <property type="match status" value="1"/>
</dbReference>
<keyword evidence="5 6" id="KW-0592">Phosphate transport</keyword>
<feature type="chain" id="PRO_5047114008" description="Phosphate-binding protein" evidence="7">
    <location>
        <begin position="20"/>
        <end position="331"/>
    </location>
</feature>
<feature type="signal peptide" evidence="7">
    <location>
        <begin position="1"/>
        <end position="19"/>
    </location>
</feature>
<evidence type="ECO:0000259" key="8">
    <source>
        <dbReference type="Pfam" id="PF12849"/>
    </source>
</evidence>
<proteinExistence type="inferred from homology"/>
<comment type="caution">
    <text evidence="9">The sequence shown here is derived from an EMBL/GenBank/DDBJ whole genome shotgun (WGS) entry which is preliminary data.</text>
</comment>
<dbReference type="SUPFAM" id="SSF53850">
    <property type="entry name" value="Periplasmic binding protein-like II"/>
    <property type="match status" value="1"/>
</dbReference>
<dbReference type="InterPro" id="IPR050962">
    <property type="entry name" value="Phosphate-bind_PstS"/>
</dbReference>
<evidence type="ECO:0000256" key="1">
    <source>
        <dbReference type="ARBA" id="ARBA00002841"/>
    </source>
</evidence>
<dbReference type="Proteomes" id="UP000443582">
    <property type="component" value="Unassembled WGS sequence"/>
</dbReference>
<dbReference type="PIRSF" id="PIRSF002756">
    <property type="entry name" value="PstS"/>
    <property type="match status" value="1"/>
</dbReference>
<name>A0ABY0IHZ4_9BACT</name>
<organism evidence="9 10">
    <name type="scientific">Halobacteriovorax vibrionivorans</name>
    <dbReference type="NCBI Taxonomy" id="2152716"/>
    <lineage>
        <taxon>Bacteria</taxon>
        <taxon>Pseudomonadati</taxon>
        <taxon>Bdellovibrionota</taxon>
        <taxon>Bacteriovoracia</taxon>
        <taxon>Bacteriovoracales</taxon>
        <taxon>Halobacteriovoraceae</taxon>
        <taxon>Halobacteriovorax</taxon>
    </lineage>
</organism>
<dbReference type="Gene3D" id="3.40.190.10">
    <property type="entry name" value="Periplasmic binding protein-like II"/>
    <property type="match status" value="2"/>
</dbReference>
<reference evidence="10" key="1">
    <citation type="journal article" date="2019" name="Int. J. Syst. Evol. Microbiol.">
        <title>Halobacteriovorax valvorus sp. nov., a novel prokaryotic predator isolated from coastal seawater of China.</title>
        <authorList>
            <person name="Chen M.-X."/>
        </authorList>
    </citation>
    <scope>NUCLEOTIDE SEQUENCE [LARGE SCALE GENOMIC DNA]</scope>
    <source>
        <strain evidence="10">BL9</strain>
    </source>
</reference>
<evidence type="ECO:0000256" key="5">
    <source>
        <dbReference type="ARBA" id="ARBA00022592"/>
    </source>
</evidence>
<dbReference type="InterPro" id="IPR005673">
    <property type="entry name" value="ABC_phos-bd_PstS"/>
</dbReference>
<dbReference type="PANTHER" id="PTHR42996:SF1">
    <property type="entry name" value="PHOSPHATE-BINDING PROTEIN PSTS"/>
    <property type="match status" value="1"/>
</dbReference>
<dbReference type="InterPro" id="IPR024370">
    <property type="entry name" value="PBP_domain"/>
</dbReference>